<feature type="domain" description="Peptidase M20 dimerisation" evidence="8">
    <location>
        <begin position="273"/>
        <end position="429"/>
    </location>
</feature>
<dbReference type="CDD" id="cd05674">
    <property type="entry name" value="M20_yscS"/>
    <property type="match status" value="1"/>
</dbReference>
<dbReference type="Gene3D" id="3.30.70.360">
    <property type="match status" value="1"/>
</dbReference>
<keyword evidence="3 7" id="KW-0479">Metal-binding</keyword>
<protein>
    <submittedName>
        <fullName evidence="9">Vacuolar carboxypeptidase Cps1</fullName>
    </submittedName>
</protein>
<dbReference type="InterPro" id="IPR011650">
    <property type="entry name" value="Peptidase_M20_dimer"/>
</dbReference>
<dbReference type="GO" id="GO:0046872">
    <property type="term" value="F:metal ion binding"/>
    <property type="evidence" value="ECO:0007669"/>
    <property type="project" value="UniProtKB-KW"/>
</dbReference>
<comment type="similarity">
    <text evidence="1">Belongs to the peptidase M20A family.</text>
</comment>
<accession>A0A6G1GVD1</accession>
<feature type="binding site" evidence="7">
    <location>
        <position position="226"/>
    </location>
    <ligand>
        <name>Zn(2+)</name>
        <dbReference type="ChEBI" id="CHEBI:29105"/>
        <label>1</label>
    </ligand>
</feature>
<name>A0A6G1GVD1_9PEZI</name>
<reference evidence="9" key="1">
    <citation type="journal article" date="2020" name="Stud. Mycol.">
        <title>101 Dothideomycetes genomes: a test case for predicting lifestyles and emergence of pathogens.</title>
        <authorList>
            <person name="Haridas S."/>
            <person name="Albert R."/>
            <person name="Binder M."/>
            <person name="Bloem J."/>
            <person name="Labutti K."/>
            <person name="Salamov A."/>
            <person name="Andreopoulos B."/>
            <person name="Baker S."/>
            <person name="Barry K."/>
            <person name="Bills G."/>
            <person name="Bluhm B."/>
            <person name="Cannon C."/>
            <person name="Castanera R."/>
            <person name="Culley D."/>
            <person name="Daum C."/>
            <person name="Ezra D."/>
            <person name="Gonzalez J."/>
            <person name="Henrissat B."/>
            <person name="Kuo A."/>
            <person name="Liang C."/>
            <person name="Lipzen A."/>
            <person name="Lutzoni F."/>
            <person name="Magnuson J."/>
            <person name="Mondo S."/>
            <person name="Nolan M."/>
            <person name="Ohm R."/>
            <person name="Pangilinan J."/>
            <person name="Park H.-J."/>
            <person name="Ramirez L."/>
            <person name="Alfaro M."/>
            <person name="Sun H."/>
            <person name="Tritt A."/>
            <person name="Yoshinaga Y."/>
            <person name="Zwiers L.-H."/>
            <person name="Turgeon B."/>
            <person name="Goodwin S."/>
            <person name="Spatafora J."/>
            <person name="Crous P."/>
            <person name="Grigoriev I."/>
        </authorList>
    </citation>
    <scope>NUCLEOTIDE SEQUENCE</scope>
    <source>
        <strain evidence="9">CBS 113979</strain>
    </source>
</reference>
<dbReference type="PANTHER" id="PTHR45962">
    <property type="entry name" value="N-FATTY-ACYL-AMINO ACID SYNTHASE/HYDROLASE PM20D1"/>
    <property type="match status" value="1"/>
</dbReference>
<feature type="binding site" evidence="7">
    <location>
        <position position="191"/>
    </location>
    <ligand>
        <name>Zn(2+)</name>
        <dbReference type="ChEBI" id="CHEBI:29105"/>
        <label>2</label>
    </ligand>
</feature>
<keyword evidence="5 7" id="KW-0862">Zinc</keyword>
<organism evidence="9 10">
    <name type="scientific">Aulographum hederae CBS 113979</name>
    <dbReference type="NCBI Taxonomy" id="1176131"/>
    <lineage>
        <taxon>Eukaryota</taxon>
        <taxon>Fungi</taxon>
        <taxon>Dikarya</taxon>
        <taxon>Ascomycota</taxon>
        <taxon>Pezizomycotina</taxon>
        <taxon>Dothideomycetes</taxon>
        <taxon>Pleosporomycetidae</taxon>
        <taxon>Aulographales</taxon>
        <taxon>Aulographaceae</taxon>
    </lineage>
</organism>
<gene>
    <name evidence="9" type="ORF">K402DRAFT_358767</name>
</gene>
<dbReference type="PANTHER" id="PTHR45962:SF1">
    <property type="entry name" value="N-FATTY-ACYL-AMINO ACID SYNTHASE_HYDROLASE PM20D1"/>
    <property type="match status" value="1"/>
</dbReference>
<dbReference type="OrthoDB" id="3064516at2759"/>
<evidence type="ECO:0000256" key="1">
    <source>
        <dbReference type="ARBA" id="ARBA00006247"/>
    </source>
</evidence>
<keyword evidence="10" id="KW-1185">Reference proteome</keyword>
<feature type="binding site" evidence="7">
    <location>
        <position position="254"/>
    </location>
    <ligand>
        <name>Zn(2+)</name>
        <dbReference type="ChEBI" id="CHEBI:29105"/>
        <label>2</label>
    </ligand>
</feature>
<dbReference type="SUPFAM" id="SSF53187">
    <property type="entry name" value="Zn-dependent exopeptidases"/>
    <property type="match status" value="1"/>
</dbReference>
<proteinExistence type="inferred from homology"/>
<feature type="binding site" evidence="7">
    <location>
        <position position="191"/>
    </location>
    <ligand>
        <name>Zn(2+)</name>
        <dbReference type="ChEBI" id="CHEBI:29105"/>
        <label>1</label>
    </ligand>
</feature>
<evidence type="ECO:0000313" key="10">
    <source>
        <dbReference type="Proteomes" id="UP000800041"/>
    </source>
</evidence>
<dbReference type="PIRSF" id="PIRSF037217">
    <property type="entry name" value="Carboxypeptidase_S"/>
    <property type="match status" value="1"/>
</dbReference>
<sequence>MLDMSFMPRSLLFILVSIFILVSLLTIARGPVENFSVAGKAAPPDHQNVDTWCPLPENLPEPSDGLQPSHELSSKESIDKQVERLSAAVNVATVSYDDNGSLEEDKRWNTFGDFQKELEVMFPLVHEKIHLQHVNLYGLLYTYQGSHTHLKPIVFMAHQDVVPAGNENKWTHPPFKAHYDGKFVWGRGSADCKNNLIGILSVFEHLLSQNFQPKRTIILASGFDEETGGKRGSAEIANTLKGRYGENNIAMILDEGGMGLERKGNHVYAMPAIAEKGYMDLIMTLDVAGGHSSRPPPHSGIGVMSAFITALEKNNRLKPRLTQENPLRNVLECEARYSPGDVEPWLRRGLLDKTNEELLGRKLAESRGIGTRFTMQTSQAVTVIRGGDKANQLPESVRVLVNYRIAHHDNLGSIRRSIMDALKETGKEWQITIRGFWMDQKLEPGVEEKGVLYLNTKDELQPSPISPTGPSEMAWLLFAATIRRVFEETDVYRGKTVVPVGDVMTGNTDTIHYHALSRNIYRFSPAREGTRLNIHAVDERIDMAAHVEGMRLYYDLIRNFDQFESVEVVGS</sequence>
<keyword evidence="4" id="KW-0378">Hydrolase</keyword>
<dbReference type="FunFam" id="3.40.630.10:FF:000027">
    <property type="entry name" value="N-fatty-acyl-amino acid synthase/hydrolase PM20D1"/>
    <property type="match status" value="1"/>
</dbReference>
<evidence type="ECO:0000256" key="6">
    <source>
        <dbReference type="PIRSR" id="PIRSR037217-1"/>
    </source>
</evidence>
<dbReference type="EMBL" id="ML977166">
    <property type="protein sequence ID" value="KAF1984757.1"/>
    <property type="molecule type" value="Genomic_DNA"/>
</dbReference>
<dbReference type="InterPro" id="IPR002933">
    <property type="entry name" value="Peptidase_M20"/>
</dbReference>
<dbReference type="Gene3D" id="1.10.150.900">
    <property type="match status" value="1"/>
</dbReference>
<dbReference type="Pfam" id="PF01546">
    <property type="entry name" value="Peptidase_M20"/>
    <property type="match status" value="1"/>
</dbReference>
<dbReference type="InterPro" id="IPR017141">
    <property type="entry name" value="Pept_M20_carboxypep"/>
</dbReference>
<dbReference type="GO" id="GO:0051603">
    <property type="term" value="P:proteolysis involved in protein catabolic process"/>
    <property type="evidence" value="ECO:0007669"/>
    <property type="project" value="TreeGrafter"/>
</dbReference>
<dbReference type="GO" id="GO:0004181">
    <property type="term" value="F:metallocarboxypeptidase activity"/>
    <property type="evidence" value="ECO:0007669"/>
    <property type="project" value="InterPro"/>
</dbReference>
<dbReference type="Proteomes" id="UP000800041">
    <property type="component" value="Unassembled WGS sequence"/>
</dbReference>
<feature type="active site" description="Proton acceptor" evidence="6">
    <location>
        <position position="225"/>
    </location>
</feature>
<dbReference type="Gene3D" id="3.40.630.10">
    <property type="entry name" value="Zn peptidases"/>
    <property type="match status" value="1"/>
</dbReference>
<feature type="active site" evidence="6">
    <location>
        <position position="160"/>
    </location>
</feature>
<evidence type="ECO:0000256" key="5">
    <source>
        <dbReference type="ARBA" id="ARBA00022833"/>
    </source>
</evidence>
<dbReference type="InterPro" id="IPR036264">
    <property type="entry name" value="Bact_exopeptidase_dim_dom"/>
</dbReference>
<evidence type="ECO:0000256" key="3">
    <source>
        <dbReference type="ARBA" id="ARBA00022723"/>
    </source>
</evidence>
<evidence type="ECO:0000313" key="9">
    <source>
        <dbReference type="EMBL" id="KAF1984757.1"/>
    </source>
</evidence>
<dbReference type="AlphaFoldDB" id="A0A6G1GVD1"/>
<keyword evidence="2" id="KW-0645">Protease</keyword>
<evidence type="ECO:0000256" key="4">
    <source>
        <dbReference type="ARBA" id="ARBA00022801"/>
    </source>
</evidence>
<evidence type="ECO:0000256" key="2">
    <source>
        <dbReference type="ARBA" id="ARBA00022670"/>
    </source>
</evidence>
<evidence type="ECO:0000256" key="7">
    <source>
        <dbReference type="PIRSR" id="PIRSR037217-2"/>
    </source>
</evidence>
<dbReference type="InterPro" id="IPR047177">
    <property type="entry name" value="Pept_M20A"/>
</dbReference>
<keyword evidence="9" id="KW-0121">Carboxypeptidase</keyword>
<dbReference type="SUPFAM" id="SSF55031">
    <property type="entry name" value="Bacterial exopeptidase dimerisation domain"/>
    <property type="match status" value="1"/>
</dbReference>
<dbReference type="Pfam" id="PF07687">
    <property type="entry name" value="M20_dimer"/>
    <property type="match status" value="1"/>
</dbReference>
<feature type="binding site" evidence="7">
    <location>
        <position position="535"/>
    </location>
    <ligand>
        <name>Zn(2+)</name>
        <dbReference type="ChEBI" id="CHEBI:29105"/>
        <label>1</label>
    </ligand>
</feature>
<dbReference type="GO" id="GO:0000328">
    <property type="term" value="C:fungal-type vacuole lumen"/>
    <property type="evidence" value="ECO:0007669"/>
    <property type="project" value="TreeGrafter"/>
</dbReference>
<feature type="binding site" evidence="7">
    <location>
        <position position="158"/>
    </location>
    <ligand>
        <name>Zn(2+)</name>
        <dbReference type="ChEBI" id="CHEBI:29105"/>
        <label>2</label>
    </ligand>
</feature>
<evidence type="ECO:0000259" key="8">
    <source>
        <dbReference type="Pfam" id="PF07687"/>
    </source>
</evidence>